<name>A0A7J6PW24_PEROL</name>
<reference evidence="1 2" key="1">
    <citation type="submission" date="2020-04" db="EMBL/GenBank/DDBJ databases">
        <title>Perkinsus olseni comparative genomics.</title>
        <authorList>
            <person name="Bogema D.R."/>
        </authorList>
    </citation>
    <scope>NUCLEOTIDE SEQUENCE [LARGE SCALE GENOMIC DNA]</scope>
    <source>
        <strain evidence="1 2">ATCC PRA-207</strain>
    </source>
</reference>
<accession>A0A7J6PW24</accession>
<protein>
    <submittedName>
        <fullName evidence="1">Uncharacterized protein</fullName>
    </submittedName>
</protein>
<dbReference type="Proteomes" id="UP000553632">
    <property type="component" value="Unassembled WGS sequence"/>
</dbReference>
<comment type="caution">
    <text evidence="1">The sequence shown here is derived from an EMBL/GenBank/DDBJ whole genome shotgun (WGS) entry which is preliminary data.</text>
</comment>
<dbReference type="Gene3D" id="3.40.30.10">
    <property type="entry name" value="Glutaredoxin"/>
    <property type="match status" value="1"/>
</dbReference>
<feature type="non-terminal residue" evidence="1">
    <location>
        <position position="1"/>
    </location>
</feature>
<gene>
    <name evidence="1" type="ORF">FOZ63_018741</name>
</gene>
<dbReference type="AlphaFoldDB" id="A0A7J6PW24"/>
<evidence type="ECO:0000313" key="2">
    <source>
        <dbReference type="Proteomes" id="UP000553632"/>
    </source>
</evidence>
<organism evidence="1 2">
    <name type="scientific">Perkinsus olseni</name>
    <name type="common">Perkinsus atlanticus</name>
    <dbReference type="NCBI Taxonomy" id="32597"/>
    <lineage>
        <taxon>Eukaryota</taxon>
        <taxon>Sar</taxon>
        <taxon>Alveolata</taxon>
        <taxon>Perkinsozoa</taxon>
        <taxon>Perkinsea</taxon>
        <taxon>Perkinsida</taxon>
        <taxon>Perkinsidae</taxon>
        <taxon>Perkinsus</taxon>
    </lineage>
</organism>
<dbReference type="EMBL" id="JABANO010037387">
    <property type="protein sequence ID" value="KAF4700268.1"/>
    <property type="molecule type" value="Genomic_DNA"/>
</dbReference>
<evidence type="ECO:0000313" key="1">
    <source>
        <dbReference type="EMBL" id="KAF4700268.1"/>
    </source>
</evidence>
<sequence>GLNLSWQRLVTDSSLAHRAVVQQQASLSVEEMARLLTKIYRSYFEEARDIGDAQVLQDILPSTLSTDAAVPWRTAVEGVPLIEFRQQGATVAQLSGEDVESDRIYDTINRIVCSGPSGSSMPAE</sequence>
<proteinExistence type="predicted"/>
<keyword evidence="2" id="KW-1185">Reference proteome</keyword>